<evidence type="ECO:0000313" key="3">
    <source>
        <dbReference type="EMBL" id="SDH59244.1"/>
    </source>
</evidence>
<dbReference type="InterPro" id="IPR002525">
    <property type="entry name" value="Transp_IS110-like_N"/>
</dbReference>
<dbReference type="EMBL" id="FNCC01000032">
    <property type="protein sequence ID" value="SDH59244.1"/>
    <property type="molecule type" value="Genomic_DNA"/>
</dbReference>
<protein>
    <submittedName>
        <fullName evidence="3">Transposase</fullName>
    </submittedName>
</protein>
<dbReference type="AlphaFoldDB" id="A0A1G8DNH1"/>
<evidence type="ECO:0000259" key="2">
    <source>
        <dbReference type="Pfam" id="PF02371"/>
    </source>
</evidence>
<accession>A0A1G8DNH1</accession>
<dbReference type="NCBIfam" id="NF033542">
    <property type="entry name" value="transpos_IS110"/>
    <property type="match status" value="1"/>
</dbReference>
<feature type="domain" description="Transposase IS110-like N-terminal" evidence="1">
    <location>
        <begin position="6"/>
        <end position="159"/>
    </location>
</feature>
<dbReference type="InterPro" id="IPR003346">
    <property type="entry name" value="Transposase_20"/>
</dbReference>
<dbReference type="PANTHER" id="PTHR33055:SF16">
    <property type="entry name" value="TRANSPOSASE FOR INSERTION SEQUENCE ELEMENT IS1547"/>
    <property type="match status" value="1"/>
</dbReference>
<keyword evidence="4" id="KW-1185">Reference proteome</keyword>
<dbReference type="Pfam" id="PF02371">
    <property type="entry name" value="Transposase_20"/>
    <property type="match status" value="1"/>
</dbReference>
<dbReference type="RefSeq" id="WP_176947159.1">
    <property type="nucleotide sequence ID" value="NZ_FNCC01000032.1"/>
</dbReference>
<evidence type="ECO:0000313" key="4">
    <source>
        <dbReference type="Proteomes" id="UP000199623"/>
    </source>
</evidence>
<feature type="domain" description="Transposase IS116/IS110/IS902 C-terminal" evidence="2">
    <location>
        <begin position="224"/>
        <end position="306"/>
    </location>
</feature>
<reference evidence="4" key="1">
    <citation type="submission" date="2016-10" db="EMBL/GenBank/DDBJ databases">
        <authorList>
            <person name="Varghese N."/>
            <person name="Submissions S."/>
        </authorList>
    </citation>
    <scope>NUCLEOTIDE SEQUENCE [LARGE SCALE GENOMIC DNA]</scope>
    <source>
        <strain evidence="4">CGMCC 4.3506</strain>
    </source>
</reference>
<evidence type="ECO:0000259" key="1">
    <source>
        <dbReference type="Pfam" id="PF01548"/>
    </source>
</evidence>
<organism evidence="3 4">
    <name type="scientific">Lentzea fradiae</name>
    <dbReference type="NCBI Taxonomy" id="200378"/>
    <lineage>
        <taxon>Bacteria</taxon>
        <taxon>Bacillati</taxon>
        <taxon>Actinomycetota</taxon>
        <taxon>Actinomycetes</taxon>
        <taxon>Pseudonocardiales</taxon>
        <taxon>Pseudonocardiaceae</taxon>
        <taxon>Lentzea</taxon>
    </lineage>
</organism>
<dbReference type="GO" id="GO:0003677">
    <property type="term" value="F:DNA binding"/>
    <property type="evidence" value="ECO:0007669"/>
    <property type="project" value="InterPro"/>
</dbReference>
<dbReference type="STRING" id="200378.SAMN05216553_1327"/>
<dbReference type="Proteomes" id="UP000199623">
    <property type="component" value="Unassembled WGS sequence"/>
</dbReference>
<proteinExistence type="predicted"/>
<sequence length="355" mass="39181">MSPVIIGVDPHKRSATIEIVDGRERTLGQGRFGTDNDGYRRMLEEGRRRPDRVWAVEGCNGVGKHLAQRLVANGEPVLDVPAKLAARARVFDTGHGRKTDATDARSVALVALRTTGLHRVSPDDHTVALRLLVDRRDELGRARTDTVNRLHRLLTELIPGGAKKFLFATQARALLATARPRDVVGRTRRRIAAELITDLATIDRKMTAADTQLTELLDATGTGLRTLYGIGPSSAARILGDVGDIGRFPDRGRFASWNGTAPIDASSGEHQRRRLSRAGNRRINRVLHIMAIVQLRNDTPGRAYYRRKLADGKSPREAIRCLKRRLSDTVYKRLVTDAKIHTASTAKPSGSRLLT</sequence>
<dbReference type="PANTHER" id="PTHR33055">
    <property type="entry name" value="TRANSPOSASE FOR INSERTION SEQUENCE ELEMENT IS1111A"/>
    <property type="match status" value="1"/>
</dbReference>
<dbReference type="Pfam" id="PF01548">
    <property type="entry name" value="DEDD_Tnp_IS110"/>
    <property type="match status" value="1"/>
</dbReference>
<dbReference type="GO" id="GO:0004803">
    <property type="term" value="F:transposase activity"/>
    <property type="evidence" value="ECO:0007669"/>
    <property type="project" value="InterPro"/>
</dbReference>
<name>A0A1G8DNH1_9PSEU</name>
<dbReference type="GO" id="GO:0006313">
    <property type="term" value="P:DNA transposition"/>
    <property type="evidence" value="ECO:0007669"/>
    <property type="project" value="InterPro"/>
</dbReference>
<dbReference type="InterPro" id="IPR047650">
    <property type="entry name" value="Transpos_IS110"/>
</dbReference>
<gene>
    <name evidence="3" type="ORF">SAMN05216553_1327</name>
</gene>